<keyword evidence="2" id="KW-1185">Reference proteome</keyword>
<accession>A0ABT6Q770</accession>
<dbReference type="Proteomes" id="UP001431775">
    <property type="component" value="Unassembled WGS sequence"/>
</dbReference>
<proteinExistence type="predicted"/>
<dbReference type="EMBL" id="JASBAN010000001">
    <property type="protein sequence ID" value="MDI2112737.1"/>
    <property type="molecule type" value="Genomic_DNA"/>
</dbReference>
<comment type="caution">
    <text evidence="1">The sequence shown here is derived from an EMBL/GenBank/DDBJ whole genome shotgun (WGS) entry which is preliminary data.</text>
</comment>
<gene>
    <name evidence="1" type="ORF">QJV33_05485</name>
</gene>
<evidence type="ECO:0000313" key="2">
    <source>
        <dbReference type="Proteomes" id="UP001431775"/>
    </source>
</evidence>
<protein>
    <submittedName>
        <fullName evidence="1">Uncharacterized protein</fullName>
    </submittedName>
</protein>
<reference evidence="1" key="1">
    <citation type="submission" date="2023-05" db="EMBL/GenBank/DDBJ databases">
        <title>Whole genome sequence of Commensalibacter sp.</title>
        <authorList>
            <person name="Charoenyingcharoen P."/>
            <person name="Yukphan P."/>
        </authorList>
    </citation>
    <scope>NUCLEOTIDE SEQUENCE</scope>
    <source>
        <strain evidence="1">TBRC 10068</strain>
    </source>
</reference>
<name>A0ABT6Q770_9PROT</name>
<organism evidence="1 2">
    <name type="scientific">Commensalibacter nepenthis</name>
    <dbReference type="NCBI Taxonomy" id="3043872"/>
    <lineage>
        <taxon>Bacteria</taxon>
        <taxon>Pseudomonadati</taxon>
        <taxon>Pseudomonadota</taxon>
        <taxon>Alphaproteobacteria</taxon>
        <taxon>Acetobacterales</taxon>
        <taxon>Acetobacteraceae</taxon>
    </lineage>
</organism>
<sequence>MNSVTNEKISIHSFIILLFLYVFNAQVQAKEEYFEGKLLATDQINILKINSVRLNLKNLNDKNEAKECRKWKLTKAQIVHFFRLSINYSISPYHYYSQTQCDITGKLLYNREKWDFSINGGATAYWKKGEEIKYFGCKDKYCDNLFIIPYSPMD</sequence>
<dbReference type="RefSeq" id="WP_281462368.1">
    <property type="nucleotide sequence ID" value="NZ_JASBAN010000001.1"/>
</dbReference>
<evidence type="ECO:0000313" key="1">
    <source>
        <dbReference type="EMBL" id="MDI2112737.1"/>
    </source>
</evidence>